<dbReference type="EMBL" id="MORL01000008">
    <property type="protein sequence ID" value="OIN58060.1"/>
    <property type="molecule type" value="Genomic_DNA"/>
</dbReference>
<keyword evidence="2" id="KW-0238">DNA-binding</keyword>
<dbReference type="Proteomes" id="UP000181790">
    <property type="component" value="Unassembled WGS sequence"/>
</dbReference>
<name>A0A1S2VI26_9BACT</name>
<dbReference type="RefSeq" id="WP_071504210.1">
    <property type="nucleotide sequence ID" value="NZ_MORL01000008.1"/>
</dbReference>
<comment type="caution">
    <text evidence="2">The sequence shown here is derived from an EMBL/GenBank/DDBJ whole genome shotgun (WGS) entry which is preliminary data.</text>
</comment>
<dbReference type="Pfam" id="PF11338">
    <property type="entry name" value="DUF3140"/>
    <property type="match status" value="1"/>
</dbReference>
<feature type="region of interest" description="Disordered" evidence="1">
    <location>
        <begin position="90"/>
        <end position="115"/>
    </location>
</feature>
<accession>A0A1S2VI26</accession>
<dbReference type="InterPro" id="IPR021487">
    <property type="entry name" value="DUF3140"/>
</dbReference>
<gene>
    <name evidence="2" type="ORF">BLX24_16150</name>
</gene>
<proteinExistence type="predicted"/>
<dbReference type="AlphaFoldDB" id="A0A1S2VI26"/>
<evidence type="ECO:0000256" key="1">
    <source>
        <dbReference type="SAM" id="MobiDB-lite"/>
    </source>
</evidence>
<evidence type="ECO:0000313" key="2">
    <source>
        <dbReference type="EMBL" id="OIN58060.1"/>
    </source>
</evidence>
<dbReference type="OrthoDB" id="513524at2"/>
<evidence type="ECO:0000313" key="3">
    <source>
        <dbReference type="Proteomes" id="UP000181790"/>
    </source>
</evidence>
<organism evidence="2 3">
    <name type="scientific">Arsenicibacter rosenii</name>
    <dbReference type="NCBI Taxonomy" id="1750698"/>
    <lineage>
        <taxon>Bacteria</taxon>
        <taxon>Pseudomonadati</taxon>
        <taxon>Bacteroidota</taxon>
        <taxon>Cytophagia</taxon>
        <taxon>Cytophagales</taxon>
        <taxon>Spirosomataceae</taxon>
        <taxon>Arsenicibacter</taxon>
    </lineage>
</organism>
<dbReference type="PANTHER" id="PTHR40630">
    <property type="entry name" value="POSSIBLE DNA-BINDING PROTEIN"/>
    <property type="match status" value="1"/>
</dbReference>
<keyword evidence="3" id="KW-1185">Reference proteome</keyword>
<dbReference type="GO" id="GO:0003677">
    <property type="term" value="F:DNA binding"/>
    <property type="evidence" value="ECO:0007669"/>
    <property type="project" value="UniProtKB-KW"/>
</dbReference>
<reference evidence="2 3" key="1">
    <citation type="submission" date="2016-10" db="EMBL/GenBank/DDBJ databases">
        <title>Arsenicibacter rosenii gen. nov., sp. nov., an efficient arsenic-methylating bacterium isolated from an arsenic-contaminated paddy soil.</title>
        <authorList>
            <person name="Huang K."/>
        </authorList>
    </citation>
    <scope>NUCLEOTIDE SEQUENCE [LARGE SCALE GENOMIC DNA]</scope>
    <source>
        <strain evidence="2 3">SM-1</strain>
    </source>
</reference>
<sequence length="115" mass="13147">MATITVDDKEKKDIRAKFEALVNMTPKQIESWLKTDESKAVGQKKGDSTESIGHQSGEKIIHILQKKVSELDSTDYEHMQKVVSYIKRHSAQKPAHPEESNWAYSLKNWGHDPTK</sequence>
<dbReference type="PANTHER" id="PTHR40630:SF1">
    <property type="entry name" value="DNA-BINDING PROTEIN"/>
    <property type="match status" value="1"/>
</dbReference>
<protein>
    <submittedName>
        <fullName evidence="2">DNA-binding protein</fullName>
    </submittedName>
</protein>